<dbReference type="Proteomes" id="UP000477311">
    <property type="component" value="Unassembled WGS sequence"/>
</dbReference>
<comment type="caution">
    <text evidence="1">The sequence shown here is derived from an EMBL/GenBank/DDBJ whole genome shotgun (WGS) entry which is preliminary data.</text>
</comment>
<keyword evidence="2" id="KW-1185">Reference proteome</keyword>
<dbReference type="AlphaFoldDB" id="A0A6M1RXP3"/>
<evidence type="ECO:0000313" key="1">
    <source>
        <dbReference type="EMBL" id="NGO40104.1"/>
    </source>
</evidence>
<protein>
    <submittedName>
        <fullName evidence="1">Uncharacterized protein</fullName>
    </submittedName>
</protein>
<dbReference type="EMBL" id="JAAKYA010000079">
    <property type="protein sequence ID" value="NGO40104.1"/>
    <property type="molecule type" value="Genomic_DNA"/>
</dbReference>
<accession>A0A6M1RXP3</accession>
<gene>
    <name evidence="1" type="ORF">G4L39_11975</name>
</gene>
<name>A0A6M1RXP3_9BACT</name>
<reference evidence="1 2" key="1">
    <citation type="submission" date="2020-02" db="EMBL/GenBank/DDBJ databases">
        <title>Draft genome sequence of Limisphaera ngatamarikiensis NGM72.4T, a thermophilic Verrucomicrobia grouped in subdivision 3.</title>
        <authorList>
            <person name="Carere C.R."/>
            <person name="Steen J."/>
            <person name="Hugenholtz P."/>
            <person name="Stott M.B."/>
        </authorList>
    </citation>
    <scope>NUCLEOTIDE SEQUENCE [LARGE SCALE GENOMIC DNA]</scope>
    <source>
        <strain evidence="1 2">NGM72.4</strain>
    </source>
</reference>
<evidence type="ECO:0000313" key="2">
    <source>
        <dbReference type="Proteomes" id="UP000477311"/>
    </source>
</evidence>
<sequence>MTHSVDLPGNPPPSPQRVSVVLGGVTPPAPVIIALERSPGTNEFLLTFVADPGAYFTILTSTNLTDWTVVRSVLAETTTNTVSVTSHADVGFWRLRRGQ</sequence>
<proteinExistence type="predicted"/>
<dbReference type="RefSeq" id="WP_165108417.1">
    <property type="nucleotide sequence ID" value="NZ_JAAKYA010000079.1"/>
</dbReference>
<organism evidence="1 2">
    <name type="scientific">Limisphaera ngatamarikiensis</name>
    <dbReference type="NCBI Taxonomy" id="1324935"/>
    <lineage>
        <taxon>Bacteria</taxon>
        <taxon>Pseudomonadati</taxon>
        <taxon>Verrucomicrobiota</taxon>
        <taxon>Verrucomicrobiia</taxon>
        <taxon>Limisphaerales</taxon>
        <taxon>Limisphaeraceae</taxon>
        <taxon>Limisphaera</taxon>
    </lineage>
</organism>